<dbReference type="InterPro" id="IPR025110">
    <property type="entry name" value="AMP-bd_C"/>
</dbReference>
<evidence type="ECO:0008006" key="7">
    <source>
        <dbReference type="Google" id="ProtNLM"/>
    </source>
</evidence>
<dbReference type="GO" id="GO:0031956">
    <property type="term" value="F:medium-chain fatty acid-CoA ligase activity"/>
    <property type="evidence" value="ECO:0007669"/>
    <property type="project" value="TreeGrafter"/>
</dbReference>
<dbReference type="Pfam" id="PF00501">
    <property type="entry name" value="AMP-binding"/>
    <property type="match status" value="1"/>
</dbReference>
<keyword evidence="6" id="KW-1185">Reference proteome</keyword>
<dbReference type="RefSeq" id="WP_094218795.1">
    <property type="nucleotide sequence ID" value="NZ_MCGQ01000020.1"/>
</dbReference>
<feature type="domain" description="AMP-binding enzyme C-terminal" evidence="4">
    <location>
        <begin position="402"/>
        <end position="475"/>
    </location>
</feature>
<keyword evidence="2" id="KW-0436">Ligase</keyword>
<dbReference type="OrthoDB" id="7055148at2"/>
<sequence>MTDGIHTAPDGELYPAFRTVALAAPTARAVVGYDGTESTYAELLAAVDAAAGELAARFGPRDVLGLAVDDPFTFLSLYLAAARLGIVTVLLDSRLSASERRHNAARFDVSLLAVDQQPYPGRGAFALRAVEDAERHRARAATGYAPGDWVVHCTSGSTGEPKGIVMSQAAIGARVRLWGGELELTPDDVVLCPLPLAHCHGIDVLTLPALLAGATVVFARGGRLTGRGLARQIDRNGVTLMSGLPVLYQLLTQARQLPPAWARSLRTVISGSAPLGLDTQERFHERFGVPLRQVYGLSEIGVICFDRTYVGHGSIGTPVAGVEWRLEPVPDGTGREPLHELYVRGPALARGYYHDPASSAEMFEDGWLRTRDLVRADRDGWYVRGRLSGFINVAGNKVGPLQVEAALRRCPGVLDSAVVGVTDAGQTERVAALLVADDGFDLTEVRRLLGERLLSYQLPQRYEITSAIPRTPLGKTDYAAVRRLMHAQEGSTQ</sequence>
<proteinExistence type="inferred from homology"/>
<dbReference type="GO" id="GO:0006631">
    <property type="term" value="P:fatty acid metabolic process"/>
    <property type="evidence" value="ECO:0007669"/>
    <property type="project" value="TreeGrafter"/>
</dbReference>
<feature type="domain" description="AMP-dependent synthetase/ligase" evidence="3">
    <location>
        <begin position="19"/>
        <end position="353"/>
    </location>
</feature>
<dbReference type="InterPro" id="IPR045851">
    <property type="entry name" value="AMP-bd_C_sf"/>
</dbReference>
<dbReference type="CDD" id="cd04433">
    <property type="entry name" value="AFD_class_I"/>
    <property type="match status" value="1"/>
</dbReference>
<dbReference type="Proteomes" id="UP000215483">
    <property type="component" value="Unassembled WGS sequence"/>
</dbReference>
<reference evidence="5 6" key="1">
    <citation type="submission" date="2016-07" db="EMBL/GenBank/DDBJ databases">
        <title>Draft genome of Streptomyces diastatochromogenes.</title>
        <authorList>
            <person name="Podduturi R."/>
            <person name="Lukassen M.B."/>
            <person name="Clausen N."/>
            <person name="Nielsen J.L."/>
            <person name="Jorgensen N.O."/>
        </authorList>
    </citation>
    <scope>NUCLEOTIDE SEQUENCE [LARGE SCALE GENOMIC DNA]</scope>
    <source>
        <strain evidence="5 6">DSM 40608</strain>
    </source>
</reference>
<organism evidence="5 6">
    <name type="scientific">Streptomyces diastatochromogenes</name>
    <dbReference type="NCBI Taxonomy" id="42236"/>
    <lineage>
        <taxon>Bacteria</taxon>
        <taxon>Bacillati</taxon>
        <taxon>Actinomycetota</taxon>
        <taxon>Actinomycetes</taxon>
        <taxon>Kitasatosporales</taxon>
        <taxon>Streptomycetaceae</taxon>
        <taxon>Streptomyces</taxon>
    </lineage>
</organism>
<evidence type="ECO:0000259" key="3">
    <source>
        <dbReference type="Pfam" id="PF00501"/>
    </source>
</evidence>
<evidence type="ECO:0000256" key="1">
    <source>
        <dbReference type="ARBA" id="ARBA00006432"/>
    </source>
</evidence>
<dbReference type="AlphaFoldDB" id="A0A233SC91"/>
<comment type="similarity">
    <text evidence="1">Belongs to the ATP-dependent AMP-binding enzyme family.</text>
</comment>
<dbReference type="Pfam" id="PF13193">
    <property type="entry name" value="AMP-binding_C"/>
    <property type="match status" value="1"/>
</dbReference>
<dbReference type="Gene3D" id="3.40.50.12780">
    <property type="entry name" value="N-terminal domain of ligase-like"/>
    <property type="match status" value="1"/>
</dbReference>
<gene>
    <name evidence="5" type="ORF">BEK98_23945</name>
</gene>
<dbReference type="InterPro" id="IPR042099">
    <property type="entry name" value="ANL_N_sf"/>
</dbReference>
<protein>
    <recommendedName>
        <fullName evidence="7">Long-chain fatty acid--CoA ligase</fullName>
    </recommendedName>
</protein>
<dbReference type="PANTHER" id="PTHR43201">
    <property type="entry name" value="ACYL-COA SYNTHETASE"/>
    <property type="match status" value="1"/>
</dbReference>
<evidence type="ECO:0000313" key="6">
    <source>
        <dbReference type="Proteomes" id="UP000215483"/>
    </source>
</evidence>
<dbReference type="SUPFAM" id="SSF56801">
    <property type="entry name" value="Acetyl-CoA synthetase-like"/>
    <property type="match status" value="1"/>
</dbReference>
<comment type="caution">
    <text evidence="5">The sequence shown here is derived from an EMBL/GenBank/DDBJ whole genome shotgun (WGS) entry which is preliminary data.</text>
</comment>
<accession>A0A233SC91</accession>
<dbReference type="InterPro" id="IPR000873">
    <property type="entry name" value="AMP-dep_synth/lig_dom"/>
</dbReference>
<dbReference type="EMBL" id="MCGQ01000020">
    <property type="protein sequence ID" value="OXY93264.1"/>
    <property type="molecule type" value="Genomic_DNA"/>
</dbReference>
<evidence type="ECO:0000313" key="5">
    <source>
        <dbReference type="EMBL" id="OXY93264.1"/>
    </source>
</evidence>
<dbReference type="Gene3D" id="3.30.300.30">
    <property type="match status" value="1"/>
</dbReference>
<name>A0A233SC91_STRDA</name>
<dbReference type="PANTHER" id="PTHR43201:SF5">
    <property type="entry name" value="MEDIUM-CHAIN ACYL-COA LIGASE ACSF2, MITOCHONDRIAL"/>
    <property type="match status" value="1"/>
</dbReference>
<evidence type="ECO:0000256" key="2">
    <source>
        <dbReference type="ARBA" id="ARBA00022598"/>
    </source>
</evidence>
<evidence type="ECO:0000259" key="4">
    <source>
        <dbReference type="Pfam" id="PF13193"/>
    </source>
</evidence>